<dbReference type="SUPFAM" id="SSF50978">
    <property type="entry name" value="WD40 repeat-like"/>
    <property type="match status" value="1"/>
</dbReference>
<evidence type="ECO:0000313" key="2">
    <source>
        <dbReference type="EMBL" id="MED6272608.1"/>
    </source>
</evidence>
<dbReference type="EMBL" id="JAHUTJ010021898">
    <property type="protein sequence ID" value="MED6272608.1"/>
    <property type="molecule type" value="Genomic_DNA"/>
</dbReference>
<feature type="repeat" description="WD" evidence="1">
    <location>
        <begin position="13"/>
        <end position="52"/>
    </location>
</feature>
<gene>
    <name evidence="2" type="ORF">CHARACLAT_032062</name>
</gene>
<comment type="caution">
    <text evidence="2">The sequence shown here is derived from an EMBL/GenBank/DDBJ whole genome shotgun (WGS) entry which is preliminary data.</text>
</comment>
<keyword evidence="1" id="KW-0853">WD repeat</keyword>
<dbReference type="Pfam" id="PF00400">
    <property type="entry name" value="WD40"/>
    <property type="match status" value="1"/>
</dbReference>
<dbReference type="PROSITE" id="PS50082">
    <property type="entry name" value="WD_REPEATS_2"/>
    <property type="match status" value="1"/>
</dbReference>
<dbReference type="InterPro" id="IPR001680">
    <property type="entry name" value="WD40_rpt"/>
</dbReference>
<dbReference type="InterPro" id="IPR015943">
    <property type="entry name" value="WD40/YVTN_repeat-like_dom_sf"/>
</dbReference>
<keyword evidence="3" id="KW-1185">Reference proteome</keyword>
<accession>A0ABU7DFZ2</accession>
<organism evidence="2 3">
    <name type="scientific">Characodon lateralis</name>
    <dbReference type="NCBI Taxonomy" id="208331"/>
    <lineage>
        <taxon>Eukaryota</taxon>
        <taxon>Metazoa</taxon>
        <taxon>Chordata</taxon>
        <taxon>Craniata</taxon>
        <taxon>Vertebrata</taxon>
        <taxon>Euteleostomi</taxon>
        <taxon>Actinopterygii</taxon>
        <taxon>Neopterygii</taxon>
        <taxon>Teleostei</taxon>
        <taxon>Neoteleostei</taxon>
        <taxon>Acanthomorphata</taxon>
        <taxon>Ovalentaria</taxon>
        <taxon>Atherinomorphae</taxon>
        <taxon>Cyprinodontiformes</taxon>
        <taxon>Goodeidae</taxon>
        <taxon>Characodon</taxon>
    </lineage>
</organism>
<evidence type="ECO:0000313" key="3">
    <source>
        <dbReference type="Proteomes" id="UP001352852"/>
    </source>
</evidence>
<protein>
    <submittedName>
        <fullName evidence="2">Uncharacterized protein</fullName>
    </submittedName>
</protein>
<dbReference type="InterPro" id="IPR036322">
    <property type="entry name" value="WD40_repeat_dom_sf"/>
</dbReference>
<sequence length="151" mass="16979">MVHSRRSDLSLGLMGHSQEVNCLDSKNGLIISGSRDQTARIWTLTSSSPLATIPMFDRVWSVAISPTQRNYEEEVETVTMAQVTKVVESSMQSRNMEWWGFVLQWNLLHALETVLGDPANLRAMARIDVPSWWSWTNLATFAGSGITSCYQ</sequence>
<proteinExistence type="predicted"/>
<dbReference type="Gene3D" id="2.130.10.10">
    <property type="entry name" value="YVTN repeat-like/Quinoprotein amine dehydrogenase"/>
    <property type="match status" value="1"/>
</dbReference>
<name>A0ABU7DFZ2_9TELE</name>
<dbReference type="PROSITE" id="PS50294">
    <property type="entry name" value="WD_REPEATS_REGION"/>
    <property type="match status" value="1"/>
</dbReference>
<reference evidence="2 3" key="1">
    <citation type="submission" date="2021-06" db="EMBL/GenBank/DDBJ databases">
        <authorList>
            <person name="Palmer J.M."/>
        </authorList>
    </citation>
    <scope>NUCLEOTIDE SEQUENCE [LARGE SCALE GENOMIC DNA]</scope>
    <source>
        <strain evidence="2 3">CL_MEX2019</strain>
        <tissue evidence="2">Muscle</tissue>
    </source>
</reference>
<dbReference type="Proteomes" id="UP001352852">
    <property type="component" value="Unassembled WGS sequence"/>
</dbReference>
<evidence type="ECO:0000256" key="1">
    <source>
        <dbReference type="PROSITE-ProRule" id="PRU00221"/>
    </source>
</evidence>